<evidence type="ECO:0000259" key="2">
    <source>
        <dbReference type="Pfam" id="PF14905"/>
    </source>
</evidence>
<gene>
    <name evidence="3" type="ORF">HPS55_01620</name>
</gene>
<evidence type="ECO:0000313" key="4">
    <source>
        <dbReference type="Proteomes" id="UP001193734"/>
    </source>
</evidence>
<dbReference type="RefSeq" id="WP_172174021.1">
    <property type="nucleotide sequence ID" value="NZ_CASGIA010000003.1"/>
</dbReference>
<evidence type="ECO:0000256" key="1">
    <source>
        <dbReference type="SAM" id="SignalP"/>
    </source>
</evidence>
<dbReference type="SUPFAM" id="SSF56935">
    <property type="entry name" value="Porins"/>
    <property type="match status" value="1"/>
</dbReference>
<accession>A0ABX2ATR5</accession>
<name>A0ABX2ATR5_9BACT</name>
<keyword evidence="1" id="KW-0732">Signal</keyword>
<feature type="chain" id="PRO_5047426077" evidence="1">
    <location>
        <begin position="22"/>
        <end position="937"/>
    </location>
</feature>
<dbReference type="EMBL" id="JABKKE010000001">
    <property type="protein sequence ID" value="NPE13040.1"/>
    <property type="molecule type" value="Genomic_DNA"/>
</dbReference>
<protein>
    <submittedName>
        <fullName evidence="3">Outer membrane beta-barrel protein</fullName>
    </submittedName>
</protein>
<feature type="signal peptide" evidence="1">
    <location>
        <begin position="1"/>
        <end position="21"/>
    </location>
</feature>
<organism evidence="3 4">
    <name type="scientific">Xylanibacter rodentium</name>
    <dbReference type="NCBI Taxonomy" id="2736289"/>
    <lineage>
        <taxon>Bacteria</taxon>
        <taxon>Pseudomonadati</taxon>
        <taxon>Bacteroidota</taxon>
        <taxon>Bacteroidia</taxon>
        <taxon>Bacteroidales</taxon>
        <taxon>Prevotellaceae</taxon>
        <taxon>Xylanibacter</taxon>
    </lineage>
</organism>
<keyword evidence="4" id="KW-1185">Reference proteome</keyword>
<comment type="caution">
    <text evidence="3">The sequence shown here is derived from an EMBL/GenBank/DDBJ whole genome shotgun (WGS) entry which is preliminary data.</text>
</comment>
<sequence length="937" mass="107204">MRKPIIIIVCILAAIAMQAQTASDTKETKKKEKTVNISGSVYDSFTRGKLAAFITLMRPDSTVVDTVTCYVSDRGQWSWYSFKVPRKEAKYIVKASYEGYHDCYVDFEIGKIGRKSYFEIPQHLMKIHRNNGMDGGNLNELVVKGTRVQIAYRGDTIVYDAAAFNLPDGSMLDGLIRQMPGAEIKDNGDIYVNGKKIDNLLLNGKDFFKGDNKVMLENLPYFTVKNVQVYHKSTEKSELAGRDIEEKEYVMDVKLKREYARGYIANAEAGAGTEQRWMGRAFGLYYDDHTRMSAFANINNVNEDRKPGNDGEWKPADMPRGLLKTRQVGIDLDTEDKEKTFNNRFSSTLTWRDADNRTNTASENFASDGSIYRGSSSKTLSDNFQFQIQNQLSLRKLHLHSFTWLNYTDGTSISESTDSTFAATLTNRRYSLGSGRNRSININQNIYWSKQFESGDYISADFYGTYYSHNPAENFRLSRTDYPANGTHDLHNNYTDSHTSNYTYDIDFSYNFILPDDWEINSTVGYMQNQQSVTNGIYRLDMLDNERYENFGLLPSTRDSLDMALDVDNSHISTTMVRKYSGSIGLSKYNGKMSATLRLPVSRLTERMNYHHATLDTTAHRAYTAFEPYIRFRTYGKTQFNFRYNFSVSRPDFASLMPVSNNSDPLSIRINNPGIKNRKIHKSEGTVTFKNDSIGSSVYVGYDFLLTHNARGTRTTYNSATGAYTRMTDNVNGNWSGTFKTGWQRPIDRLKRLRFDVSGSVKYERSVDFDIAYDTDADVLSKVTNIYTRLNAKMAYRHEKLSAAIVSKLVMRNSTSNRDNFERINTYDYQYGGNAQYTIPGIDLTIATDINMFCRRGYSSPSMNTDDLVWNAQLTRSFLKGRLTAKLQAFDLLHRLSAVRYNINAQGRTETWYNCIPRYVMLTAAYKFTKKPDKKGR</sequence>
<dbReference type="Proteomes" id="UP001193734">
    <property type="component" value="Unassembled WGS sequence"/>
</dbReference>
<dbReference type="GeneID" id="82156454"/>
<feature type="domain" description="Outer membrane protein beta-barrel" evidence="2">
    <location>
        <begin position="609"/>
        <end position="926"/>
    </location>
</feature>
<evidence type="ECO:0000313" key="3">
    <source>
        <dbReference type="EMBL" id="NPE13040.1"/>
    </source>
</evidence>
<dbReference type="Pfam" id="PF14905">
    <property type="entry name" value="OMP_b-brl_3"/>
    <property type="match status" value="1"/>
</dbReference>
<dbReference type="InterPro" id="IPR041700">
    <property type="entry name" value="OMP_b-brl_3"/>
</dbReference>
<proteinExistence type="predicted"/>
<reference evidence="3 4" key="1">
    <citation type="submission" date="2020-05" db="EMBL/GenBank/DDBJ databases">
        <title>Distinct polysaccharide utilization as determinants for interspecies competition between intestinal Prevotella spp.</title>
        <authorList>
            <person name="Galvez E.J.C."/>
            <person name="Iljazovic A."/>
            <person name="Strowig T."/>
        </authorList>
    </citation>
    <scope>NUCLEOTIDE SEQUENCE [LARGE SCALE GENOMIC DNA]</scope>
    <source>
        <strain evidence="3 4">PROD</strain>
    </source>
</reference>